<keyword evidence="3" id="KW-0805">Transcription regulation</keyword>
<keyword evidence="2" id="KW-0479">Metal-binding</keyword>
<dbReference type="PANTHER" id="PTHR47338:SF10">
    <property type="entry name" value="TRANSCRIPTION FACTOR DOMAIN-CONTAINING PROTEIN-RELATED"/>
    <property type="match status" value="1"/>
</dbReference>
<dbReference type="GO" id="GO:0005634">
    <property type="term" value="C:nucleus"/>
    <property type="evidence" value="ECO:0007669"/>
    <property type="project" value="UniProtKB-SubCell"/>
</dbReference>
<dbReference type="InterPro" id="IPR007219">
    <property type="entry name" value="XnlR_reg_dom"/>
</dbReference>
<feature type="region of interest" description="Disordered" evidence="6">
    <location>
        <begin position="383"/>
        <end position="409"/>
    </location>
</feature>
<feature type="domain" description="Xylanolytic transcriptional activator regulatory" evidence="7">
    <location>
        <begin position="679"/>
        <end position="760"/>
    </location>
</feature>
<protein>
    <recommendedName>
        <fullName evidence="7">Xylanolytic transcriptional activator regulatory domain-containing protein</fullName>
    </recommendedName>
</protein>
<dbReference type="GO" id="GO:0006351">
    <property type="term" value="P:DNA-templated transcription"/>
    <property type="evidence" value="ECO:0007669"/>
    <property type="project" value="InterPro"/>
</dbReference>
<dbReference type="GO" id="GO:0008270">
    <property type="term" value="F:zinc ion binding"/>
    <property type="evidence" value="ECO:0007669"/>
    <property type="project" value="InterPro"/>
</dbReference>
<evidence type="ECO:0000313" key="9">
    <source>
        <dbReference type="Proteomes" id="UP000509510"/>
    </source>
</evidence>
<evidence type="ECO:0000256" key="5">
    <source>
        <dbReference type="ARBA" id="ARBA00023242"/>
    </source>
</evidence>
<feature type="compositionally biased region" description="Polar residues" evidence="6">
    <location>
        <begin position="912"/>
        <end position="926"/>
    </location>
</feature>
<evidence type="ECO:0000256" key="4">
    <source>
        <dbReference type="ARBA" id="ARBA00023163"/>
    </source>
</evidence>
<dbReference type="RefSeq" id="XP_035350835.1">
    <property type="nucleotide sequence ID" value="XM_035494942.1"/>
</dbReference>
<gene>
    <name evidence="8" type="ORF">TRUGW13939_11838</name>
</gene>
<name>A0A7H8RDU4_TALRU</name>
<dbReference type="OrthoDB" id="4226550at2759"/>
<reference evidence="9" key="1">
    <citation type="submission" date="2020-06" db="EMBL/GenBank/DDBJ databases">
        <title>A chromosome-scale genome assembly of Talaromyces rugulosus W13939.</title>
        <authorList>
            <person name="Wang B."/>
            <person name="Guo L."/>
            <person name="Ye K."/>
            <person name="Wang L."/>
        </authorList>
    </citation>
    <scope>NUCLEOTIDE SEQUENCE [LARGE SCALE GENOMIC DNA]</scope>
    <source>
        <strain evidence="9">W13939</strain>
    </source>
</reference>
<feature type="compositionally biased region" description="Polar residues" evidence="6">
    <location>
        <begin position="444"/>
        <end position="455"/>
    </location>
</feature>
<feature type="region of interest" description="Disordered" evidence="6">
    <location>
        <begin position="440"/>
        <end position="473"/>
    </location>
</feature>
<dbReference type="AlphaFoldDB" id="A0A7H8RDU4"/>
<dbReference type="Pfam" id="PF05368">
    <property type="entry name" value="NmrA"/>
    <property type="match status" value="1"/>
</dbReference>
<evidence type="ECO:0000256" key="2">
    <source>
        <dbReference type="ARBA" id="ARBA00022723"/>
    </source>
</evidence>
<sequence length="1165" mass="131078">MLFLIVGISGNLGLKLADALIRRGHQVRGASRSKSSVPEKDLVRLESFYQTKSWCDADTLRQAVRGVDTVICAYTPIPCLALEAELLLVRIMEEEGRFVPSAWNLDWSQLEWGQVPYYDVFLALKRQLELSSTVKPLYIFVGILCEVFFSVPDHGGFAPANQGVWDPAPKRAVVWGSGHEKWQITTEYDAAEFTAELIQDLSNETGIYRFCSFEKSTREMAEAYERARGVKVTIDTAGSLEDLKVTARNTVEKLGLQRFWEWMGYFYQIYQLNGTFHMKNLDNDRYTAVDATSLESVNERCDKNEAIEPAVNAFISTGHGNKFVKAANVCRVCVIAVIPRGEQFQLPDWLTANSTVGFPPHTPPEGLLVRLHPFSLLLKLSRSKTRHGSGRPDCQPAEKQLRASAEADTAGAGRRVHELQFLAVGMLPVQEVSQPFIRFAPDTLTRSPGEKSNGSNRKRKASNSQLPTLDKECRTSRLREIEGGYQRSDCISTGASRPLRHQQALRTKGSSISNWIFHHFHERQAYRDDSENSRKVSPSPEAHFLPTPPEVVQQNNIACICHILGLEQSQLSRLTDLYFLHITSISLFHRPTFERRVYVELMPEQASTLLASMFCLASRYAQSGDGIGALLPECFYEIASDATHKQLRSCGDRPPQLFLLQALVLTTYNELVTGVRGVAWRSLGLVIRIAYEMGLHLVDMPSRSMRKDDPESVEVWISKEERRRLWWTIWELEVFATTIRRCPIGMDQSQHATLLPVEDTFWFDGKKSPSCFLDADPTLRWKNLQRSGNEHSRTWFIVINSFMYDAHSLANPSVPHDVTFGRGQPSDDQRHSHSADIGPQLVVLENCVSCYSMALPKQLHYPPDLSYSNETTFCDSMKRKRDSDIQAIHVMTQLAKLMVLHNDCFRDERSGAGSQTEEVDRTSSSPMREAPRPVDEAATHLNTLSPRYLRAAEQVVNIVRDATPYRISDGDPLLANTFWMVAAIQIVQATFAETQSERLVAQSNLDLLRLTLIQHRDFWNTSSILVQNLDNLEDAMEKVHSRVISLVATRSQTRTYPPSPDEERVHYGSDIALTQNSNFAGGLNMEPLTQGQDASGELPEAEVCPNSGVISFDDELPPCDTTLVGDSGMGLSMDLSIQAIISGAWETSNDLFYNTDILENSNYFS</sequence>
<dbReference type="GO" id="GO:0000981">
    <property type="term" value="F:DNA-binding transcription factor activity, RNA polymerase II-specific"/>
    <property type="evidence" value="ECO:0007669"/>
    <property type="project" value="InterPro"/>
</dbReference>
<dbReference type="KEGG" id="trg:TRUGW13939_11838"/>
<comment type="subcellular location">
    <subcellularLocation>
        <location evidence="1">Nucleus</location>
    </subcellularLocation>
</comment>
<dbReference type="InterPro" id="IPR050815">
    <property type="entry name" value="TF_fung"/>
</dbReference>
<evidence type="ECO:0000256" key="3">
    <source>
        <dbReference type="ARBA" id="ARBA00023015"/>
    </source>
</evidence>
<evidence type="ECO:0000256" key="6">
    <source>
        <dbReference type="SAM" id="MobiDB-lite"/>
    </source>
</evidence>
<keyword evidence="4" id="KW-0804">Transcription</keyword>
<proteinExistence type="predicted"/>
<feature type="region of interest" description="Disordered" evidence="6">
    <location>
        <begin position="908"/>
        <end position="934"/>
    </location>
</feature>
<keyword evidence="5" id="KW-0539">Nucleus</keyword>
<evidence type="ECO:0000256" key="1">
    <source>
        <dbReference type="ARBA" id="ARBA00004123"/>
    </source>
</evidence>
<dbReference type="InterPro" id="IPR008030">
    <property type="entry name" value="NmrA-like"/>
</dbReference>
<organism evidence="8 9">
    <name type="scientific">Talaromyces rugulosus</name>
    <name type="common">Penicillium rugulosum</name>
    <dbReference type="NCBI Taxonomy" id="121627"/>
    <lineage>
        <taxon>Eukaryota</taxon>
        <taxon>Fungi</taxon>
        <taxon>Dikarya</taxon>
        <taxon>Ascomycota</taxon>
        <taxon>Pezizomycotina</taxon>
        <taxon>Eurotiomycetes</taxon>
        <taxon>Eurotiomycetidae</taxon>
        <taxon>Eurotiales</taxon>
        <taxon>Trichocomaceae</taxon>
        <taxon>Talaromyces</taxon>
        <taxon>Talaromyces sect. Islandici</taxon>
    </lineage>
</organism>
<dbReference type="GO" id="GO:0003677">
    <property type="term" value="F:DNA binding"/>
    <property type="evidence" value="ECO:0007669"/>
    <property type="project" value="InterPro"/>
</dbReference>
<dbReference type="SUPFAM" id="SSF51735">
    <property type="entry name" value="NAD(P)-binding Rossmann-fold domains"/>
    <property type="match status" value="1"/>
</dbReference>
<dbReference type="CDD" id="cd12148">
    <property type="entry name" value="fungal_TF_MHR"/>
    <property type="match status" value="1"/>
</dbReference>
<feature type="region of interest" description="Disordered" evidence="6">
    <location>
        <begin position="527"/>
        <end position="547"/>
    </location>
</feature>
<accession>A0A7H8RDU4</accession>
<dbReference type="Gene3D" id="3.40.50.720">
    <property type="entry name" value="NAD(P)-binding Rossmann-like Domain"/>
    <property type="match status" value="1"/>
</dbReference>
<dbReference type="Gene3D" id="3.90.25.10">
    <property type="entry name" value="UDP-galactose 4-epimerase, domain 1"/>
    <property type="match status" value="1"/>
</dbReference>
<dbReference type="InterPro" id="IPR036291">
    <property type="entry name" value="NAD(P)-bd_dom_sf"/>
</dbReference>
<dbReference type="Proteomes" id="UP000509510">
    <property type="component" value="Chromosome VI"/>
</dbReference>
<dbReference type="Pfam" id="PF04082">
    <property type="entry name" value="Fungal_trans"/>
    <property type="match status" value="1"/>
</dbReference>
<dbReference type="EMBL" id="CP055903">
    <property type="protein sequence ID" value="QKX64662.1"/>
    <property type="molecule type" value="Genomic_DNA"/>
</dbReference>
<dbReference type="PANTHER" id="PTHR47338">
    <property type="entry name" value="ZN(II)2CYS6 TRANSCRIPTION FACTOR (EUROFUNG)-RELATED"/>
    <property type="match status" value="1"/>
</dbReference>
<dbReference type="GeneID" id="55999314"/>
<dbReference type="SMART" id="SM00906">
    <property type="entry name" value="Fungal_trans"/>
    <property type="match status" value="1"/>
</dbReference>
<evidence type="ECO:0000313" key="8">
    <source>
        <dbReference type="EMBL" id="QKX64662.1"/>
    </source>
</evidence>
<keyword evidence="9" id="KW-1185">Reference proteome</keyword>
<evidence type="ECO:0000259" key="7">
    <source>
        <dbReference type="SMART" id="SM00906"/>
    </source>
</evidence>